<accession>A0AAE0GUE7</accession>
<protein>
    <submittedName>
        <fullName evidence="3">Uncharacterized protein</fullName>
    </submittedName>
</protein>
<dbReference type="AlphaFoldDB" id="A0AAE0GUE7"/>
<reference evidence="3 4" key="1">
    <citation type="journal article" date="2015" name="Genome Biol. Evol.">
        <title>Comparative Genomics of a Bacterivorous Green Alga Reveals Evolutionary Causalities and Consequences of Phago-Mixotrophic Mode of Nutrition.</title>
        <authorList>
            <person name="Burns J.A."/>
            <person name="Paasch A."/>
            <person name="Narechania A."/>
            <person name="Kim E."/>
        </authorList>
    </citation>
    <scope>NUCLEOTIDE SEQUENCE [LARGE SCALE GENOMIC DNA]</scope>
    <source>
        <strain evidence="3 4">PLY_AMNH</strain>
    </source>
</reference>
<keyword evidence="2" id="KW-0472">Membrane</keyword>
<feature type="transmembrane region" description="Helical" evidence="2">
    <location>
        <begin position="127"/>
        <end position="149"/>
    </location>
</feature>
<dbReference type="EMBL" id="LGRX02002299">
    <property type="protein sequence ID" value="KAK3284383.1"/>
    <property type="molecule type" value="Genomic_DNA"/>
</dbReference>
<organism evidence="3 4">
    <name type="scientific">Cymbomonas tetramitiformis</name>
    <dbReference type="NCBI Taxonomy" id="36881"/>
    <lineage>
        <taxon>Eukaryota</taxon>
        <taxon>Viridiplantae</taxon>
        <taxon>Chlorophyta</taxon>
        <taxon>Pyramimonadophyceae</taxon>
        <taxon>Pyramimonadales</taxon>
        <taxon>Pyramimonadaceae</taxon>
        <taxon>Cymbomonas</taxon>
    </lineage>
</organism>
<feature type="region of interest" description="Disordered" evidence="1">
    <location>
        <begin position="69"/>
        <end position="117"/>
    </location>
</feature>
<gene>
    <name evidence="3" type="ORF">CYMTET_7963</name>
</gene>
<keyword evidence="4" id="KW-1185">Reference proteome</keyword>
<proteinExistence type="predicted"/>
<dbReference type="Proteomes" id="UP001190700">
    <property type="component" value="Unassembled WGS sequence"/>
</dbReference>
<keyword evidence="2" id="KW-1133">Transmembrane helix</keyword>
<keyword evidence="2" id="KW-0812">Transmembrane</keyword>
<evidence type="ECO:0000313" key="4">
    <source>
        <dbReference type="Proteomes" id="UP001190700"/>
    </source>
</evidence>
<sequence>MPVERYDAEPFTFVERGDVGLRIYYAGLTGARDAGWRHLGPLVDDEMNPEPGYVLSMHSMSAPTGVFADDDNIHAIDSDDDSDGDVIDSDDDESDGPGEIETGSADGPQPPVHPRFSTGGAGMLGTLLPVLCLSMFLACATAVPLSVILPAGSRAYGSVVLPHLCCSGGALPYSEAIGAANVLPDTCGRDREGDNRSIGPC</sequence>
<comment type="caution">
    <text evidence="3">The sequence shown here is derived from an EMBL/GenBank/DDBJ whole genome shotgun (WGS) entry which is preliminary data.</text>
</comment>
<evidence type="ECO:0000256" key="1">
    <source>
        <dbReference type="SAM" id="MobiDB-lite"/>
    </source>
</evidence>
<name>A0AAE0GUE7_9CHLO</name>
<evidence type="ECO:0000256" key="2">
    <source>
        <dbReference type="SAM" id="Phobius"/>
    </source>
</evidence>
<evidence type="ECO:0000313" key="3">
    <source>
        <dbReference type="EMBL" id="KAK3284383.1"/>
    </source>
</evidence>
<feature type="compositionally biased region" description="Acidic residues" evidence="1">
    <location>
        <begin position="78"/>
        <end position="98"/>
    </location>
</feature>